<evidence type="ECO:0000313" key="6">
    <source>
        <dbReference type="Proteomes" id="UP000291213"/>
    </source>
</evidence>
<dbReference type="EMBL" id="BDMD01000141">
    <property type="protein sequence ID" value="GBF09910.1"/>
    <property type="molecule type" value="Genomic_DNA"/>
</dbReference>
<evidence type="ECO:0000256" key="3">
    <source>
        <dbReference type="SAM" id="Coils"/>
    </source>
</evidence>
<dbReference type="InterPro" id="IPR050490">
    <property type="entry name" value="Bact_solute-bd_prot1"/>
</dbReference>
<comment type="caution">
    <text evidence="5">The sequence shown here is derived from an EMBL/GenBank/DDBJ whole genome shotgun (WGS) entry which is preliminary data.</text>
</comment>
<protein>
    <submittedName>
        <fullName evidence="5">ABC transporter, substrate binding protein</fullName>
    </submittedName>
</protein>
<keyword evidence="4" id="KW-0472">Membrane</keyword>
<accession>A0A401HBZ1</accession>
<name>A0A401HBZ1_AERPX</name>
<organism evidence="5 6">
    <name type="scientific">Aeropyrum pernix</name>
    <dbReference type="NCBI Taxonomy" id="56636"/>
    <lineage>
        <taxon>Archaea</taxon>
        <taxon>Thermoproteota</taxon>
        <taxon>Thermoprotei</taxon>
        <taxon>Desulfurococcales</taxon>
        <taxon>Desulfurococcaceae</taxon>
        <taxon>Aeropyrum</taxon>
    </lineage>
</organism>
<feature type="transmembrane region" description="Helical" evidence="4">
    <location>
        <begin position="7"/>
        <end position="28"/>
    </location>
</feature>
<dbReference type="OrthoDB" id="18034at2157"/>
<dbReference type="PANTHER" id="PTHR43649:SF29">
    <property type="entry name" value="OSMOPROTECTIVE COMPOUNDS-BINDING PROTEIN GGTB"/>
    <property type="match status" value="1"/>
</dbReference>
<dbReference type="PANTHER" id="PTHR43649">
    <property type="entry name" value="ARABINOSE-BINDING PROTEIN-RELATED"/>
    <property type="match status" value="1"/>
</dbReference>
<gene>
    <name evidence="5" type="ORF">apy_16350</name>
</gene>
<dbReference type="AlphaFoldDB" id="A0A401HBZ1"/>
<keyword evidence="4" id="KW-0812">Transmembrane</keyword>
<dbReference type="Pfam" id="PF01547">
    <property type="entry name" value="SBP_bac_1"/>
    <property type="match status" value="1"/>
</dbReference>
<evidence type="ECO:0000313" key="5">
    <source>
        <dbReference type="EMBL" id="GBF09910.1"/>
    </source>
</evidence>
<dbReference type="RefSeq" id="WP_131160808.1">
    <property type="nucleotide sequence ID" value="NZ_BDMD01000141.1"/>
</dbReference>
<sequence length="468" mass="52245">MEAPRSLAITAGLLIVVILISLFSYLSITSRIESVEQSVSSVQEDISEVKQRISGIEQEIKGIKEAAGGETTTPVTETEVKTETVVVEKVTLTVIGPWSGKEQEYFMTVLEKFMEENPNVTIKYVPMRAEEVARTLSVQFEAGVTPADVVITPWAWWIVEMAQKGHVVEVTGLINEDEYVGGILDNVKWNNKLWGVPFTMWLKPGFWYKKSFFAKHGLSEPNSWEEFLQLLDQIKGIEGIKNPIVSGDSVGWPLSDVTEHFIIAFGGPELQYKLITGEVSFTDPQVVEIFEKLAMLIEQGYFSEPIEWTSAVEKWWAEEYALYFMGTWITGMVEDPNDLAFFPLPGARGVVGGTDYAFIPKYTENLEAAKLLLQYLATDGQAVHVSTPAGKVPTWLGVSVDQLWPPMQGVFAKIKELNMTIVPDLDDTVGGDWQVLFWDQLKLLWVQPDRLSEVLETLASQHPASAGG</sequence>
<reference evidence="5 6" key="1">
    <citation type="submission" date="2017-02" db="EMBL/GenBank/DDBJ databases">
        <title>isolation and characterization of a novel temperate virus Aeropyrum globular virus 1 infecting hyperthermophilic archaeon Aeropyrum.</title>
        <authorList>
            <person name="Yumiya M."/>
            <person name="Yoshida T."/>
            <person name="Sako Y."/>
        </authorList>
    </citation>
    <scope>NUCLEOTIDE SEQUENCE [LARGE SCALE GENOMIC DNA]</scope>
    <source>
        <strain evidence="5 6">YK1-12-2013</strain>
    </source>
</reference>
<feature type="coiled-coil region" evidence="3">
    <location>
        <begin position="32"/>
        <end position="66"/>
    </location>
</feature>
<keyword evidence="4" id="KW-1133">Transmembrane helix</keyword>
<proteinExistence type="inferred from homology"/>
<evidence type="ECO:0000256" key="1">
    <source>
        <dbReference type="ARBA" id="ARBA00008520"/>
    </source>
</evidence>
<evidence type="ECO:0000256" key="4">
    <source>
        <dbReference type="SAM" id="Phobius"/>
    </source>
</evidence>
<evidence type="ECO:0000256" key="2">
    <source>
        <dbReference type="ARBA" id="ARBA00022448"/>
    </source>
</evidence>
<comment type="similarity">
    <text evidence="1">Belongs to the bacterial solute-binding protein 1 family.</text>
</comment>
<dbReference type="SUPFAM" id="SSF53850">
    <property type="entry name" value="Periplasmic binding protein-like II"/>
    <property type="match status" value="1"/>
</dbReference>
<keyword evidence="3" id="KW-0175">Coiled coil</keyword>
<dbReference type="Proteomes" id="UP000291213">
    <property type="component" value="Unassembled WGS sequence"/>
</dbReference>
<dbReference type="Gene3D" id="1.20.5.1070">
    <property type="entry name" value="Head and neck region of the ectodomain of NDV fusion glycoprotein"/>
    <property type="match status" value="1"/>
</dbReference>
<dbReference type="Gene3D" id="3.40.190.10">
    <property type="entry name" value="Periplasmic binding protein-like II"/>
    <property type="match status" value="1"/>
</dbReference>
<keyword evidence="2" id="KW-0813">Transport</keyword>
<dbReference type="InterPro" id="IPR006059">
    <property type="entry name" value="SBP"/>
</dbReference>